<keyword evidence="6 11" id="KW-1133">Transmembrane helix</keyword>
<keyword evidence="2" id="KW-0813">Transport</keyword>
<keyword evidence="7" id="KW-0406">Ion transport</keyword>
<feature type="transmembrane region" description="Helical" evidence="11">
    <location>
        <begin position="449"/>
        <end position="471"/>
    </location>
</feature>
<accession>A0A9E8MLQ8</accession>
<evidence type="ECO:0000256" key="3">
    <source>
        <dbReference type="ARBA" id="ARBA00022449"/>
    </source>
</evidence>
<dbReference type="NCBIfam" id="NF009284">
    <property type="entry name" value="PRK12644.1"/>
    <property type="match status" value="1"/>
</dbReference>
<feature type="domain" description="MrpA C-terminal/MbhE" evidence="16">
    <location>
        <begin position="678"/>
        <end position="757"/>
    </location>
</feature>
<dbReference type="RefSeq" id="WP_267781605.1">
    <property type="nucleotide sequence ID" value="NZ_CP113089.1"/>
</dbReference>
<dbReference type="KEGG" id="mdb:OVN18_01980"/>
<feature type="transmembrane region" description="Helical" evidence="11">
    <location>
        <begin position="129"/>
        <end position="146"/>
    </location>
</feature>
<keyword evidence="4" id="KW-1003">Cell membrane</keyword>
<dbReference type="InterPro" id="IPR001516">
    <property type="entry name" value="Proton_antipo_N"/>
</dbReference>
<evidence type="ECO:0000256" key="7">
    <source>
        <dbReference type="ARBA" id="ARBA00023065"/>
    </source>
</evidence>
<evidence type="ECO:0000313" key="17">
    <source>
        <dbReference type="EMBL" id="WAB81813.1"/>
    </source>
</evidence>
<evidence type="ECO:0000256" key="6">
    <source>
        <dbReference type="ARBA" id="ARBA00022989"/>
    </source>
</evidence>
<feature type="transmembrane region" description="Helical" evidence="11">
    <location>
        <begin position="619"/>
        <end position="639"/>
    </location>
</feature>
<feature type="transmembrane region" description="Helical" evidence="11">
    <location>
        <begin position="917"/>
        <end position="939"/>
    </location>
</feature>
<comment type="subcellular location">
    <subcellularLocation>
        <location evidence="1">Cell membrane</location>
        <topology evidence="1">Multi-pass membrane protein</topology>
    </subcellularLocation>
    <subcellularLocation>
        <location evidence="9">Membrane</location>
        <topology evidence="9">Multi-pass membrane protein</topology>
    </subcellularLocation>
</comment>
<reference evidence="17" key="1">
    <citation type="submission" date="2022-11" db="EMBL/GenBank/DDBJ databases">
        <title>Description of Microcella daejonensis nov. sp, isolated from riverside soil.</title>
        <authorList>
            <person name="Molina K.M."/>
            <person name="Kim S.B."/>
        </authorList>
    </citation>
    <scope>NUCLEOTIDE SEQUENCE</scope>
    <source>
        <strain evidence="17">MMS21-STM12</strain>
    </source>
</reference>
<dbReference type="Pfam" id="PF00361">
    <property type="entry name" value="Proton_antipo_M"/>
    <property type="match status" value="1"/>
</dbReference>
<feature type="transmembrane region" description="Helical" evidence="11">
    <location>
        <begin position="200"/>
        <end position="226"/>
    </location>
</feature>
<keyword evidence="5 9" id="KW-0812">Transmembrane</keyword>
<feature type="transmembrane region" description="Helical" evidence="11">
    <location>
        <begin position="595"/>
        <end position="612"/>
    </location>
</feature>
<evidence type="ECO:0000259" key="16">
    <source>
        <dbReference type="Pfam" id="PF20501"/>
    </source>
</evidence>
<dbReference type="InterPro" id="IPR007182">
    <property type="entry name" value="MnhB"/>
</dbReference>
<evidence type="ECO:0000256" key="4">
    <source>
        <dbReference type="ARBA" id="ARBA00022475"/>
    </source>
</evidence>
<keyword evidence="8 11" id="KW-0472">Membrane</keyword>
<feature type="transmembrane region" description="Helical" evidence="11">
    <location>
        <begin position="105"/>
        <end position="123"/>
    </location>
</feature>
<evidence type="ECO:0000259" key="15">
    <source>
        <dbReference type="Pfam" id="PF13244"/>
    </source>
</evidence>
<dbReference type="EMBL" id="CP113089">
    <property type="protein sequence ID" value="WAB81813.1"/>
    <property type="molecule type" value="Genomic_DNA"/>
</dbReference>
<dbReference type="GO" id="GO:0005886">
    <property type="term" value="C:plasma membrane"/>
    <property type="evidence" value="ECO:0007669"/>
    <property type="project" value="UniProtKB-SubCell"/>
</dbReference>
<dbReference type="GO" id="GO:0015297">
    <property type="term" value="F:antiporter activity"/>
    <property type="evidence" value="ECO:0007669"/>
    <property type="project" value="UniProtKB-KW"/>
</dbReference>
<evidence type="ECO:0000256" key="11">
    <source>
        <dbReference type="SAM" id="Phobius"/>
    </source>
</evidence>
<feature type="domain" description="MrpA C-terminal/MbhD" evidence="15">
    <location>
        <begin position="603"/>
        <end position="667"/>
    </location>
</feature>
<evidence type="ECO:0000259" key="12">
    <source>
        <dbReference type="Pfam" id="PF00361"/>
    </source>
</evidence>
<evidence type="ECO:0000313" key="18">
    <source>
        <dbReference type="Proteomes" id="UP001164706"/>
    </source>
</evidence>
<feature type="domain" description="Na+/H+ antiporter MnhB subunit-related protein" evidence="14">
    <location>
        <begin position="814"/>
        <end position="936"/>
    </location>
</feature>
<feature type="transmembrane region" description="Helical" evidence="11">
    <location>
        <begin position="872"/>
        <end position="897"/>
    </location>
</feature>
<evidence type="ECO:0000256" key="1">
    <source>
        <dbReference type="ARBA" id="ARBA00004651"/>
    </source>
</evidence>
<feature type="compositionally biased region" description="Basic and acidic residues" evidence="10">
    <location>
        <begin position="949"/>
        <end position="964"/>
    </location>
</feature>
<dbReference type="InterPro" id="IPR050616">
    <property type="entry name" value="CPA3_Na-H_Antiporter_A"/>
</dbReference>
<proteinExistence type="predicted"/>
<feature type="transmembrane region" description="Helical" evidence="11">
    <location>
        <begin position="318"/>
        <end position="342"/>
    </location>
</feature>
<evidence type="ECO:0000256" key="8">
    <source>
        <dbReference type="ARBA" id="ARBA00023136"/>
    </source>
</evidence>
<feature type="transmembrane region" description="Helical" evidence="11">
    <location>
        <begin position="158"/>
        <end position="180"/>
    </location>
</feature>
<feature type="transmembrane region" description="Helical" evidence="11">
    <location>
        <begin position="293"/>
        <end position="312"/>
    </location>
</feature>
<organism evidence="17 18">
    <name type="scientific">Microcella daejeonensis</name>
    <dbReference type="NCBI Taxonomy" id="2994971"/>
    <lineage>
        <taxon>Bacteria</taxon>
        <taxon>Bacillati</taxon>
        <taxon>Actinomycetota</taxon>
        <taxon>Actinomycetes</taxon>
        <taxon>Micrococcales</taxon>
        <taxon>Microbacteriaceae</taxon>
        <taxon>Microcella</taxon>
    </lineage>
</organism>
<dbReference type="PANTHER" id="PTHR43373:SF1">
    <property type="entry name" value="NA(+)_H(+) ANTIPORTER SUBUNIT A"/>
    <property type="match status" value="1"/>
</dbReference>
<dbReference type="InterPro" id="IPR046806">
    <property type="entry name" value="MrpA_C/MbhE"/>
</dbReference>
<dbReference type="PRINTS" id="PR01434">
    <property type="entry name" value="NADHDHGNASE5"/>
</dbReference>
<feature type="transmembrane region" description="Helical" evidence="11">
    <location>
        <begin position="841"/>
        <end position="860"/>
    </location>
</feature>
<evidence type="ECO:0000259" key="13">
    <source>
        <dbReference type="Pfam" id="PF00662"/>
    </source>
</evidence>
<name>A0A9E8MLQ8_9MICO</name>
<keyword evidence="18" id="KW-1185">Reference proteome</keyword>
<feature type="transmembrane region" description="Helical" evidence="11">
    <location>
        <begin position="404"/>
        <end position="428"/>
    </location>
</feature>
<gene>
    <name evidence="17" type="ORF">OVN18_01980</name>
</gene>
<dbReference type="Proteomes" id="UP001164706">
    <property type="component" value="Chromosome"/>
</dbReference>
<evidence type="ECO:0000256" key="5">
    <source>
        <dbReference type="ARBA" id="ARBA00022692"/>
    </source>
</evidence>
<feature type="transmembrane region" description="Helical" evidence="11">
    <location>
        <begin position="645"/>
        <end position="663"/>
    </location>
</feature>
<feature type="transmembrane region" description="Helical" evidence="11">
    <location>
        <begin position="269"/>
        <end position="286"/>
    </location>
</feature>
<feature type="domain" description="NADH-Ubiquinone oxidoreductase (complex I) chain 5 N-terminal" evidence="13">
    <location>
        <begin position="63"/>
        <end position="108"/>
    </location>
</feature>
<feature type="transmembrane region" description="Helical" evidence="11">
    <location>
        <begin position="75"/>
        <end position="93"/>
    </location>
</feature>
<feature type="transmembrane region" description="Helical" evidence="11">
    <location>
        <begin position="493"/>
        <end position="517"/>
    </location>
</feature>
<dbReference type="GO" id="GO:0006811">
    <property type="term" value="P:monoatomic ion transport"/>
    <property type="evidence" value="ECO:0007669"/>
    <property type="project" value="UniProtKB-KW"/>
</dbReference>
<feature type="transmembrane region" description="Helical" evidence="11">
    <location>
        <begin position="816"/>
        <end position="835"/>
    </location>
</feature>
<dbReference type="Gene3D" id="1.20.120.1200">
    <property type="entry name" value="NADH-ubiquinone/plastoquinone oxidoreductase chain 6, subunit NuoJ"/>
    <property type="match status" value="1"/>
</dbReference>
<dbReference type="InterPro" id="IPR001750">
    <property type="entry name" value="ND/Mrp_TM"/>
</dbReference>
<feature type="transmembrane region" description="Helical" evidence="11">
    <location>
        <begin position="684"/>
        <end position="707"/>
    </location>
</feature>
<dbReference type="InterPro" id="IPR025383">
    <property type="entry name" value="MrpA_C/MbhD"/>
</dbReference>
<feature type="domain" description="NADH:quinone oxidoreductase/Mrp antiporter transmembrane" evidence="12">
    <location>
        <begin position="125"/>
        <end position="395"/>
    </location>
</feature>
<feature type="region of interest" description="Disordered" evidence="10">
    <location>
        <begin position="949"/>
        <end position="988"/>
    </location>
</feature>
<sequence>MLLVLLVFGAAAAGLVFLTPYVKRGVFLLGALVPLAGFVHALVVGPAVLGGSELVERLPWIPELGLTLDLRMDPLSWVLTLVVTGVGALVMLYCTRYFGRDSEGIGRFASTLTAFAGAMYGLILAEDVFLLFVFWELTSVLSYLLIGHYQGRKASRGAALQALITTTLGGLVMLVGLVLLSVEAGSSSLRVIVASAPSGALTTAAIVLILVGAISKSAIVPFHFWLPGAMAAPTPVSAYLHAAAMVKAGIYLVARLAPGFALTPSWRELLVGLGIATMLLGGWAALKQTDIKLLLAYGTVSQLGFLMIVTGWGTRDAALAATALLIAHALFKAALFLVVGIVDHGTGTRDLRKLSGLGRRAPVLAGITVLALASMAGLPPLFGFVAKEAVLHGLIVDAEAGDGLALAAVIGVVLGSVLTAAYSIRFFWGAFCRKPGVAEVEQAAEVVPTFLVAPAILAVASLALGPLAAIADRAIAPVAAAYPDQGTGYHLELWHGLTLELGLSVLALVLGAALFVAREPLARLQARVHSPVSASELYWDAVGAVDRLAVRVTGVTQRGSLPFYLGVILVVFVVVTTSALLLGDTWPDELRLWDHPAQAAIGLVMIIAAIAATRAQKRFTAVVVVGVTGFGMSAIFALMGAPDLAITQILVELVTLIAFVLVLRRLPAALGDKHGSTRKLVRALLGIAVGVVMGVIAIVASGARVALPISLEWPELAYVDGHGRNIVNVALVDIRAWDTMGELAVVIAAATGVASLLFIRGRADSGPRARRGAMRRRVEDRLVRVKEQAAPGELRNAWILAGPTLDPRNRSILLEVVVRLLFHALIVVSLYLLFAGHNLPGGGFAGGLVAGLALVARYLAGGRYELGAAAPIGAGTLLGTGLLLAVGTAVVPLLLGADALTSTYFEGEVWLLGEVEFVTSTIFDVGVYLVVVGLVLDVLRSLGAEVDRQGDPEFRVPEPVRDGSADEPPMPGEAPVEGVGIDSRGGPA</sequence>
<keyword evidence="3" id="KW-0050">Antiport</keyword>
<feature type="transmembrane region" description="Helical" evidence="11">
    <location>
        <begin position="561"/>
        <end position="583"/>
    </location>
</feature>
<evidence type="ECO:0000256" key="2">
    <source>
        <dbReference type="ARBA" id="ARBA00022448"/>
    </source>
</evidence>
<dbReference type="AlphaFoldDB" id="A0A9E8MLQ8"/>
<feature type="transmembrane region" description="Helical" evidence="11">
    <location>
        <begin position="743"/>
        <end position="761"/>
    </location>
</feature>
<dbReference type="Pfam" id="PF00662">
    <property type="entry name" value="Proton_antipo_N"/>
    <property type="match status" value="1"/>
</dbReference>
<dbReference type="Pfam" id="PF13244">
    <property type="entry name" value="MbhD"/>
    <property type="match status" value="1"/>
</dbReference>
<dbReference type="PANTHER" id="PTHR43373">
    <property type="entry name" value="NA(+)/H(+) ANTIPORTER SUBUNIT"/>
    <property type="match status" value="1"/>
</dbReference>
<protein>
    <submittedName>
        <fullName evidence="17">Na+/H+ antiporter subunit A</fullName>
    </submittedName>
</protein>
<dbReference type="Pfam" id="PF20501">
    <property type="entry name" value="MbhE"/>
    <property type="match status" value="1"/>
</dbReference>
<evidence type="ECO:0000259" key="14">
    <source>
        <dbReference type="Pfam" id="PF04039"/>
    </source>
</evidence>
<feature type="transmembrane region" description="Helical" evidence="11">
    <location>
        <begin position="363"/>
        <end position="384"/>
    </location>
</feature>
<dbReference type="InterPro" id="IPR042106">
    <property type="entry name" value="Nuo/plastoQ_OxRdtase_6_NuoJ"/>
</dbReference>
<dbReference type="Pfam" id="PF04039">
    <property type="entry name" value="MnhB"/>
    <property type="match status" value="1"/>
</dbReference>
<evidence type="ECO:0000256" key="9">
    <source>
        <dbReference type="RuleBase" id="RU000320"/>
    </source>
</evidence>
<evidence type="ECO:0000256" key="10">
    <source>
        <dbReference type="SAM" id="MobiDB-lite"/>
    </source>
</evidence>